<dbReference type="AlphaFoldDB" id="A0A553K4Q4"/>
<keyword evidence="3 4" id="KW-0804">Transcription</keyword>
<dbReference type="GO" id="GO:0006355">
    <property type="term" value="P:regulation of DNA-templated transcription"/>
    <property type="evidence" value="ECO:0007669"/>
    <property type="project" value="UniProtKB-UniRule"/>
</dbReference>
<organism evidence="6 7">
    <name type="scientific">Tessaracoccus rhinocerotis</name>
    <dbReference type="NCBI Taxonomy" id="1689449"/>
    <lineage>
        <taxon>Bacteria</taxon>
        <taxon>Bacillati</taxon>
        <taxon>Actinomycetota</taxon>
        <taxon>Actinomycetes</taxon>
        <taxon>Propionibacteriales</taxon>
        <taxon>Propionibacteriaceae</taxon>
        <taxon>Tessaracoccus</taxon>
    </lineage>
</organism>
<evidence type="ECO:0000256" key="2">
    <source>
        <dbReference type="ARBA" id="ARBA00023015"/>
    </source>
</evidence>
<comment type="catalytic activity">
    <reaction evidence="4">
        <text>UMP + diphosphate = 5-phospho-alpha-D-ribose 1-diphosphate + uracil</text>
        <dbReference type="Rhea" id="RHEA:13017"/>
        <dbReference type="ChEBI" id="CHEBI:17568"/>
        <dbReference type="ChEBI" id="CHEBI:33019"/>
        <dbReference type="ChEBI" id="CHEBI:57865"/>
        <dbReference type="ChEBI" id="CHEBI:58017"/>
        <dbReference type="EC" id="2.4.2.9"/>
    </reaction>
</comment>
<comment type="function">
    <text evidence="4">Also displays a weak uracil phosphoribosyltransferase activity which is not physiologically significant.</text>
</comment>
<dbReference type="InterPro" id="IPR050137">
    <property type="entry name" value="PyrR_bifunctional"/>
</dbReference>
<dbReference type="EMBL" id="VKKG01000001">
    <property type="protein sequence ID" value="TRY19687.1"/>
    <property type="molecule type" value="Genomic_DNA"/>
</dbReference>
<dbReference type="SUPFAM" id="SSF53271">
    <property type="entry name" value="PRTase-like"/>
    <property type="match status" value="1"/>
</dbReference>
<feature type="domain" description="Phosphoribosyltransferase" evidence="5">
    <location>
        <begin position="7"/>
        <end position="147"/>
    </location>
</feature>
<comment type="caution">
    <text evidence="6">The sequence shown here is derived from an EMBL/GenBank/DDBJ whole genome shotgun (WGS) entry which is preliminary data.</text>
</comment>
<evidence type="ECO:0000259" key="5">
    <source>
        <dbReference type="Pfam" id="PF00156"/>
    </source>
</evidence>
<evidence type="ECO:0000256" key="1">
    <source>
        <dbReference type="ARBA" id="ARBA00005565"/>
    </source>
</evidence>
<dbReference type="PANTHER" id="PTHR11608">
    <property type="entry name" value="BIFUNCTIONAL PROTEIN PYRR"/>
    <property type="match status" value="1"/>
</dbReference>
<evidence type="ECO:0000256" key="4">
    <source>
        <dbReference type="HAMAP-Rule" id="MF_01219"/>
    </source>
</evidence>
<dbReference type="OrthoDB" id="9802227at2"/>
<dbReference type="Gene3D" id="3.40.50.2020">
    <property type="match status" value="1"/>
</dbReference>
<dbReference type="Pfam" id="PF00156">
    <property type="entry name" value="Pribosyltran"/>
    <property type="match status" value="1"/>
</dbReference>
<dbReference type="PANTHER" id="PTHR11608:SF0">
    <property type="entry name" value="BIFUNCTIONAL PROTEIN PYRR"/>
    <property type="match status" value="1"/>
</dbReference>
<evidence type="ECO:0000256" key="3">
    <source>
        <dbReference type="ARBA" id="ARBA00023163"/>
    </source>
</evidence>
<keyword evidence="2 4" id="KW-0805">Transcription regulation</keyword>
<feature type="short sequence motif" description="PRPP-binding" evidence="4">
    <location>
        <begin position="98"/>
        <end position="110"/>
    </location>
</feature>
<accession>A0A553K4Q4</accession>
<dbReference type="GO" id="GO:0004845">
    <property type="term" value="F:uracil phosphoribosyltransferase activity"/>
    <property type="evidence" value="ECO:0007669"/>
    <property type="project" value="UniProtKB-UniRule"/>
</dbReference>
<keyword evidence="4 6" id="KW-0808">Transferase</keyword>
<keyword evidence="4 6" id="KW-0328">Glycosyltransferase</keyword>
<protein>
    <recommendedName>
        <fullName evidence="4">Bifunctional protein PyrR</fullName>
    </recommendedName>
    <domain>
        <recommendedName>
            <fullName evidence="4">Pyrimidine operon regulatory protein</fullName>
        </recommendedName>
    </domain>
    <domain>
        <recommendedName>
            <fullName evidence="4">Uracil phosphoribosyltransferase</fullName>
            <shortName evidence="4">UPRTase</shortName>
            <ecNumber evidence="4">2.4.2.9</ecNumber>
        </recommendedName>
    </domain>
</protein>
<dbReference type="HAMAP" id="MF_01219">
    <property type="entry name" value="PyrR"/>
    <property type="match status" value="1"/>
</dbReference>
<reference evidence="6 7" key="1">
    <citation type="submission" date="2019-07" db="EMBL/GenBank/DDBJ databases">
        <authorList>
            <person name="Zhou L.-Y."/>
        </authorList>
    </citation>
    <scope>NUCLEOTIDE SEQUENCE [LARGE SCALE GENOMIC DNA]</scope>
    <source>
        <strain evidence="6 7">YIM 101269</strain>
    </source>
</reference>
<evidence type="ECO:0000313" key="7">
    <source>
        <dbReference type="Proteomes" id="UP000317638"/>
    </source>
</evidence>
<comment type="function">
    <text evidence="4">Regulates the transcription of the pyrimidine nucleotide (pyr) operon in response to exogenous pyrimidines.</text>
</comment>
<name>A0A553K4Q4_9ACTN</name>
<dbReference type="InterPro" id="IPR029057">
    <property type="entry name" value="PRTase-like"/>
</dbReference>
<dbReference type="RefSeq" id="WP_143936774.1">
    <property type="nucleotide sequence ID" value="NZ_VKKG01000001.1"/>
</dbReference>
<sequence length="181" mass="19700">MSEPTTVLSAEEMSRAIRRMSHELLELDAGADDVVLLGIITRGVPLAHRVAAAIADAEGTSVPVGELDITMYRDDLRDNPTRPVGRTVIPRSLDDAVVVLVDDVLNSGRTVQAALHAIADLGRPRRIQLMVLVDRGHRELPIQADVVGKDLPTSRSERVRVHVAELDGVDEVLIERTEGRA</sequence>
<dbReference type="NCBIfam" id="NF003549">
    <property type="entry name" value="PRK05205.1-5"/>
    <property type="match status" value="1"/>
</dbReference>
<gene>
    <name evidence="4 6" type="primary">pyrR</name>
    <name evidence="6" type="ORF">FOJ82_02025</name>
</gene>
<proteinExistence type="inferred from homology"/>
<dbReference type="InterPro" id="IPR000836">
    <property type="entry name" value="PRTase_dom"/>
</dbReference>
<dbReference type="InterPro" id="IPR023050">
    <property type="entry name" value="PyrR"/>
</dbReference>
<dbReference type="Proteomes" id="UP000317638">
    <property type="component" value="Unassembled WGS sequence"/>
</dbReference>
<dbReference type="EC" id="2.4.2.9" evidence="4"/>
<dbReference type="NCBIfam" id="NF003547">
    <property type="entry name" value="PRK05205.1-3"/>
    <property type="match status" value="1"/>
</dbReference>
<keyword evidence="7" id="KW-1185">Reference proteome</keyword>
<evidence type="ECO:0000313" key="6">
    <source>
        <dbReference type="EMBL" id="TRY19687.1"/>
    </source>
</evidence>
<comment type="similarity">
    <text evidence="1 4">Belongs to the purine/pyrimidine phosphoribosyltransferase family. PyrR subfamily.</text>
</comment>
<dbReference type="FunFam" id="3.40.50.2020:FF:000020">
    <property type="entry name" value="Bifunctional protein PyrR"/>
    <property type="match status" value="1"/>
</dbReference>